<dbReference type="AlphaFoldDB" id="A0A6J7H3R1"/>
<gene>
    <name evidence="1" type="ORF">UFOPK3610_01018</name>
</gene>
<evidence type="ECO:0000313" key="1">
    <source>
        <dbReference type="EMBL" id="CAB4914244.1"/>
    </source>
</evidence>
<dbReference type="EMBL" id="CAFBMR010000036">
    <property type="protein sequence ID" value="CAB4914244.1"/>
    <property type="molecule type" value="Genomic_DNA"/>
</dbReference>
<protein>
    <submittedName>
        <fullName evidence="1">Unannotated protein</fullName>
    </submittedName>
</protein>
<name>A0A6J7H3R1_9ZZZZ</name>
<accession>A0A6J7H3R1</accession>
<organism evidence="1">
    <name type="scientific">freshwater metagenome</name>
    <dbReference type="NCBI Taxonomy" id="449393"/>
    <lineage>
        <taxon>unclassified sequences</taxon>
        <taxon>metagenomes</taxon>
        <taxon>ecological metagenomes</taxon>
    </lineage>
</organism>
<proteinExistence type="predicted"/>
<reference evidence="1" key="1">
    <citation type="submission" date="2020-05" db="EMBL/GenBank/DDBJ databases">
        <authorList>
            <person name="Chiriac C."/>
            <person name="Salcher M."/>
            <person name="Ghai R."/>
            <person name="Kavagutti S V."/>
        </authorList>
    </citation>
    <scope>NUCLEOTIDE SEQUENCE</scope>
</reference>
<sequence length="86" mass="9668">MPAIPKIVDAMRRSPRSVRYADLFKVCEHYFGQARSSASSHAVFKTPWAGDPRVNIQNDHGKAKEYQVRQVVAAIRKPEESNGNEA</sequence>